<comment type="caution">
    <text evidence="2">The sequence shown here is derived from an EMBL/GenBank/DDBJ whole genome shotgun (WGS) entry which is preliminary data.</text>
</comment>
<dbReference type="InterPro" id="IPR032675">
    <property type="entry name" value="LRR_dom_sf"/>
</dbReference>
<sequence length="427" mass="48424">MSIQALQAQIDQVSADIERQKELLEKLERSKKVLEHQLNNMRDPFVKLPLEISSDIFVRCIPATHPGPGSVFPRLFLKICNTWTAIALSTPALWARISFHLPRPPGFTQLLRLWFQRAGGHPMHISITGPVDDVVASILWEHSSHLGRLEFLAGEVPKNGEDKGAGRRHVELWDIWGSARPQSLPLLQSLRIHGHEHVALRSLPFLRLLRRSSNLSELILHDVEFDDRAYDVLPEEVVLPSLRRLMFDYEVSPSLDQYDILPFISAPHLQVFGLNGEAAFYDGLRVEPFLKESNPPLQELILRNAGNADDLYCLLALVPTVTRLELKSPSLGFVEELFIHLAENPEKVLPSLQAFDSVCLVQHRSTAFLLETTLRLLTARRTQLRTFHFTFYSQVQIPANTLAGFKELSAEGLDIQLGHPDWISLRL</sequence>
<accession>A0AAD7FTC7</accession>
<dbReference type="EMBL" id="JARKIF010000004">
    <property type="protein sequence ID" value="KAJ7641733.1"/>
    <property type="molecule type" value="Genomic_DNA"/>
</dbReference>
<protein>
    <recommendedName>
        <fullName evidence="4">F-box domain-containing protein</fullName>
    </recommendedName>
</protein>
<proteinExistence type="predicted"/>
<keyword evidence="3" id="KW-1185">Reference proteome</keyword>
<name>A0AAD7FTC7_9AGAR</name>
<dbReference type="SUPFAM" id="SSF52047">
    <property type="entry name" value="RNI-like"/>
    <property type="match status" value="1"/>
</dbReference>
<feature type="coiled-coil region" evidence="1">
    <location>
        <begin position="3"/>
        <end position="44"/>
    </location>
</feature>
<dbReference type="Gene3D" id="3.80.10.10">
    <property type="entry name" value="Ribonuclease Inhibitor"/>
    <property type="match status" value="1"/>
</dbReference>
<evidence type="ECO:0000313" key="2">
    <source>
        <dbReference type="EMBL" id="KAJ7641733.1"/>
    </source>
</evidence>
<reference evidence="2" key="1">
    <citation type="submission" date="2023-03" db="EMBL/GenBank/DDBJ databases">
        <title>Massive genome expansion in bonnet fungi (Mycena s.s.) driven by repeated elements and novel gene families across ecological guilds.</title>
        <authorList>
            <consortium name="Lawrence Berkeley National Laboratory"/>
            <person name="Harder C.B."/>
            <person name="Miyauchi S."/>
            <person name="Viragh M."/>
            <person name="Kuo A."/>
            <person name="Thoen E."/>
            <person name="Andreopoulos B."/>
            <person name="Lu D."/>
            <person name="Skrede I."/>
            <person name="Drula E."/>
            <person name="Henrissat B."/>
            <person name="Morin E."/>
            <person name="Kohler A."/>
            <person name="Barry K."/>
            <person name="LaButti K."/>
            <person name="Morin E."/>
            <person name="Salamov A."/>
            <person name="Lipzen A."/>
            <person name="Mereny Z."/>
            <person name="Hegedus B."/>
            <person name="Baldrian P."/>
            <person name="Stursova M."/>
            <person name="Weitz H."/>
            <person name="Taylor A."/>
            <person name="Grigoriev I.V."/>
            <person name="Nagy L.G."/>
            <person name="Martin F."/>
            <person name="Kauserud H."/>
        </authorList>
    </citation>
    <scope>NUCLEOTIDE SEQUENCE</scope>
    <source>
        <strain evidence="2">9284</strain>
    </source>
</reference>
<dbReference type="AlphaFoldDB" id="A0AAD7FTC7"/>
<keyword evidence="1" id="KW-0175">Coiled coil</keyword>
<organism evidence="2 3">
    <name type="scientific">Roridomyces roridus</name>
    <dbReference type="NCBI Taxonomy" id="1738132"/>
    <lineage>
        <taxon>Eukaryota</taxon>
        <taxon>Fungi</taxon>
        <taxon>Dikarya</taxon>
        <taxon>Basidiomycota</taxon>
        <taxon>Agaricomycotina</taxon>
        <taxon>Agaricomycetes</taxon>
        <taxon>Agaricomycetidae</taxon>
        <taxon>Agaricales</taxon>
        <taxon>Marasmiineae</taxon>
        <taxon>Mycenaceae</taxon>
        <taxon>Roridomyces</taxon>
    </lineage>
</organism>
<dbReference type="Proteomes" id="UP001221142">
    <property type="component" value="Unassembled WGS sequence"/>
</dbReference>
<evidence type="ECO:0000256" key="1">
    <source>
        <dbReference type="SAM" id="Coils"/>
    </source>
</evidence>
<evidence type="ECO:0008006" key="4">
    <source>
        <dbReference type="Google" id="ProtNLM"/>
    </source>
</evidence>
<evidence type="ECO:0000313" key="3">
    <source>
        <dbReference type="Proteomes" id="UP001221142"/>
    </source>
</evidence>
<gene>
    <name evidence="2" type="ORF">FB45DRAFT_1022468</name>
</gene>